<organism evidence="5 6">
    <name type="scientific">Nematostella vectensis</name>
    <name type="common">Starlet sea anemone</name>
    <dbReference type="NCBI Taxonomy" id="45351"/>
    <lineage>
        <taxon>Eukaryota</taxon>
        <taxon>Metazoa</taxon>
        <taxon>Cnidaria</taxon>
        <taxon>Anthozoa</taxon>
        <taxon>Hexacorallia</taxon>
        <taxon>Actiniaria</taxon>
        <taxon>Edwardsiidae</taxon>
        <taxon>Nematostella</taxon>
    </lineage>
</organism>
<dbReference type="InParanoid" id="A7S7Z5"/>
<evidence type="ECO:0000256" key="4">
    <source>
        <dbReference type="ARBA" id="ARBA00026030"/>
    </source>
</evidence>
<dbReference type="KEGG" id="nve:5511859"/>
<dbReference type="GO" id="GO:0031718">
    <property type="term" value="F:type 1 cannabinoid receptor binding"/>
    <property type="evidence" value="ECO:0000318"/>
    <property type="project" value="GO_Central"/>
</dbReference>
<evidence type="ECO:0000256" key="2">
    <source>
        <dbReference type="ARBA" id="ARBA00007288"/>
    </source>
</evidence>
<dbReference type="GO" id="GO:0005886">
    <property type="term" value="C:plasma membrane"/>
    <property type="evidence" value="ECO:0000318"/>
    <property type="project" value="GO_Central"/>
</dbReference>
<name>A7S7Z5_NEMVE</name>
<dbReference type="EMBL" id="DS469595">
    <property type="protein sequence ID" value="EDO40161.1"/>
    <property type="molecule type" value="Genomic_DNA"/>
</dbReference>
<dbReference type="FunCoup" id="A7S7Z5">
    <property type="interactions" value="46"/>
</dbReference>
<dbReference type="Pfam" id="PF15043">
    <property type="entry name" value="CNRIP1"/>
    <property type="match status" value="1"/>
</dbReference>
<comment type="function">
    <text evidence="1">Suppresses cannabinoid receptor CNR1-mediated tonic inhibition of voltage-gated calcium channels.</text>
</comment>
<dbReference type="AlphaFoldDB" id="A7S7Z5"/>
<gene>
    <name evidence="5" type="ORF">NEMVEDRAFT_v1g167561</name>
</gene>
<dbReference type="OMA" id="YCKMETS"/>
<comment type="subunit">
    <text evidence="4">Interacts with the cannabinoid receptor CNR1 (via C-terminus). Does not interact with cannabinoid receptor CNR2.</text>
</comment>
<reference evidence="5 6" key="1">
    <citation type="journal article" date="2007" name="Science">
        <title>Sea anemone genome reveals ancestral eumetazoan gene repertoire and genomic organization.</title>
        <authorList>
            <person name="Putnam N.H."/>
            <person name="Srivastava M."/>
            <person name="Hellsten U."/>
            <person name="Dirks B."/>
            <person name="Chapman J."/>
            <person name="Salamov A."/>
            <person name="Terry A."/>
            <person name="Shapiro H."/>
            <person name="Lindquist E."/>
            <person name="Kapitonov V.V."/>
            <person name="Jurka J."/>
            <person name="Genikhovich G."/>
            <person name="Grigoriev I.V."/>
            <person name="Lucas S.M."/>
            <person name="Steele R.E."/>
            <person name="Finnerty J.R."/>
            <person name="Technau U."/>
            <person name="Martindale M.Q."/>
            <person name="Rokhsar D.S."/>
        </authorList>
    </citation>
    <scope>NUCLEOTIDE SEQUENCE [LARGE SCALE GENOMIC DNA]</scope>
    <source>
        <strain evidence="6">CH2 X CH6</strain>
    </source>
</reference>
<dbReference type="InterPro" id="IPR029204">
    <property type="entry name" value="CNRIP1"/>
</dbReference>
<evidence type="ECO:0000256" key="3">
    <source>
        <dbReference type="ARBA" id="ARBA00015651"/>
    </source>
</evidence>
<dbReference type="Proteomes" id="UP000001593">
    <property type="component" value="Unassembled WGS sequence"/>
</dbReference>
<comment type="similarity">
    <text evidence="2">Belongs to the CNRIP family.</text>
</comment>
<evidence type="ECO:0000313" key="5">
    <source>
        <dbReference type="EMBL" id="EDO40161.1"/>
    </source>
</evidence>
<dbReference type="HOGENOM" id="CLU_110298_0_0_1"/>
<sequence>MASARTEERAFKTSLSLTRSEDSSPVFFKVDGERFKETRTLKLQVDSKYKVVLEFRPPQTLAEAAISGGSLKAELKKIDENCSVYEGLFSTQGMPSSKSKDRAYIVLSLKFNTGHEMNVQVQSKLYSVKDNTHVTWGACLKSLDFECKMRDGQSFVSIQKTTFR</sequence>
<dbReference type="PhylomeDB" id="A7S7Z5"/>
<dbReference type="PANTHER" id="PTHR31952">
    <property type="entry name" value="CB1 CANNABINOID RECEPTOR-INTERACTING PROTEIN 1"/>
    <property type="match status" value="1"/>
</dbReference>
<proteinExistence type="inferred from homology"/>
<dbReference type="PANTHER" id="PTHR31952:SF1">
    <property type="entry name" value="CB1 CANNABINOID RECEPTOR-INTERACTING PROTEIN 1"/>
    <property type="match status" value="1"/>
</dbReference>
<protein>
    <recommendedName>
        <fullName evidence="3">CB1 cannabinoid receptor-interacting protein 1</fullName>
    </recommendedName>
</protein>
<keyword evidence="6" id="KW-1185">Reference proteome</keyword>
<evidence type="ECO:0000256" key="1">
    <source>
        <dbReference type="ARBA" id="ARBA00003884"/>
    </source>
</evidence>
<dbReference type="eggNOG" id="ENOG502QTXE">
    <property type="taxonomic scope" value="Eukaryota"/>
</dbReference>
<dbReference type="OrthoDB" id="5920443at2759"/>
<accession>A7S7Z5</accession>
<evidence type="ECO:0000313" key="6">
    <source>
        <dbReference type="Proteomes" id="UP000001593"/>
    </source>
</evidence>